<feature type="compositionally biased region" description="Polar residues" evidence="1">
    <location>
        <begin position="22"/>
        <end position="31"/>
    </location>
</feature>
<feature type="compositionally biased region" description="Basic residues" evidence="1">
    <location>
        <begin position="1"/>
        <end position="18"/>
    </location>
</feature>
<dbReference type="HOGENOM" id="CLU_2265647_0_0_1"/>
<feature type="region of interest" description="Disordered" evidence="1">
    <location>
        <begin position="1"/>
        <end position="41"/>
    </location>
</feature>
<evidence type="ECO:0000256" key="1">
    <source>
        <dbReference type="SAM" id="MobiDB-lite"/>
    </source>
</evidence>
<evidence type="ECO:0000313" key="2">
    <source>
        <dbReference type="EMBL" id="EZF50610.1"/>
    </source>
</evidence>
<dbReference type="EMBL" id="KK207883">
    <property type="protein sequence ID" value="EZF50610.1"/>
    <property type="molecule type" value="Genomic_DNA"/>
</dbReference>
<protein>
    <submittedName>
        <fullName evidence="2">Uncharacterized protein</fullName>
    </submittedName>
</protein>
<sequence>MTSPRARHKTPKEKRPKLKGPDTTTTTSSAPKRSYYDQNLKGRKESLAIRTRDKVLRGKEESLNELLSKFYNEFGQITAPGAWLDKNPYNEAFFDDLEDWMSK</sequence>
<organism evidence="2">
    <name type="scientific">Trichophyton rubrum CBS 288.86</name>
    <dbReference type="NCBI Taxonomy" id="1215330"/>
    <lineage>
        <taxon>Eukaryota</taxon>
        <taxon>Fungi</taxon>
        <taxon>Dikarya</taxon>
        <taxon>Ascomycota</taxon>
        <taxon>Pezizomycotina</taxon>
        <taxon>Eurotiomycetes</taxon>
        <taxon>Eurotiomycetidae</taxon>
        <taxon>Onygenales</taxon>
        <taxon>Arthrodermataceae</taxon>
        <taxon>Trichophyton</taxon>
    </lineage>
</organism>
<accession>A0A022VX30</accession>
<reference evidence="2" key="1">
    <citation type="submission" date="2014-02" db="EMBL/GenBank/DDBJ databases">
        <title>The Genome Sequence of Trichophyton rubrum (morphotype fischeri) CBS 288.86.</title>
        <authorList>
            <consortium name="The Broad Institute Genomics Platform"/>
            <person name="Cuomo C.A."/>
            <person name="White T.C."/>
            <person name="Graser Y."/>
            <person name="Martinez-Rossi N."/>
            <person name="Heitman J."/>
            <person name="Young S.K."/>
            <person name="Zeng Q."/>
            <person name="Gargeya S."/>
            <person name="Abouelleil A."/>
            <person name="Alvarado L."/>
            <person name="Chapman S.B."/>
            <person name="Gainer-Dewar J."/>
            <person name="Goldberg J."/>
            <person name="Griggs A."/>
            <person name="Gujja S."/>
            <person name="Hansen M."/>
            <person name="Howarth C."/>
            <person name="Imamovic A."/>
            <person name="Larimer J."/>
            <person name="Martinez D."/>
            <person name="Murphy C."/>
            <person name="Pearson M.D."/>
            <person name="Persinoti G."/>
            <person name="Poon T."/>
            <person name="Priest M."/>
            <person name="Roberts A.D."/>
            <person name="Saif S."/>
            <person name="Shea T.D."/>
            <person name="Sykes S.N."/>
            <person name="Wortman J."/>
            <person name="Nusbaum C."/>
            <person name="Birren B."/>
        </authorList>
    </citation>
    <scope>NUCLEOTIDE SEQUENCE [LARGE SCALE GENOMIC DNA]</scope>
    <source>
        <strain evidence="2">CBS 288.86</strain>
    </source>
</reference>
<dbReference type="AlphaFoldDB" id="A0A022VX30"/>
<proteinExistence type="predicted"/>
<name>A0A022VX30_TRIRU</name>
<dbReference type="Proteomes" id="UP000023758">
    <property type="component" value="Unassembled WGS sequence"/>
</dbReference>
<gene>
    <name evidence="2" type="ORF">H103_06030</name>
</gene>